<evidence type="ECO:0000256" key="11">
    <source>
        <dbReference type="ARBA" id="ARBA00022840"/>
    </source>
</evidence>
<dbReference type="GO" id="GO:0004674">
    <property type="term" value="F:protein serine/threonine kinase activity"/>
    <property type="evidence" value="ECO:0007669"/>
    <property type="project" value="UniProtKB-KW"/>
</dbReference>
<dbReference type="InterPro" id="IPR000719">
    <property type="entry name" value="Prot_kinase_dom"/>
</dbReference>
<evidence type="ECO:0000256" key="9">
    <source>
        <dbReference type="ARBA" id="ARBA00022777"/>
    </source>
</evidence>
<dbReference type="FunFam" id="1.10.238.10:FF:000299">
    <property type="entry name" value="Uncharacterized protein"/>
    <property type="match status" value="1"/>
</dbReference>
<evidence type="ECO:0000256" key="10">
    <source>
        <dbReference type="ARBA" id="ARBA00022837"/>
    </source>
</evidence>
<comment type="catalytic activity">
    <reaction evidence="14">
        <text>L-seryl-[protein] + ATP = O-phospho-L-seryl-[protein] + ADP + H(+)</text>
        <dbReference type="Rhea" id="RHEA:17989"/>
        <dbReference type="Rhea" id="RHEA-COMP:9863"/>
        <dbReference type="Rhea" id="RHEA-COMP:11604"/>
        <dbReference type="ChEBI" id="CHEBI:15378"/>
        <dbReference type="ChEBI" id="CHEBI:29999"/>
        <dbReference type="ChEBI" id="CHEBI:30616"/>
        <dbReference type="ChEBI" id="CHEBI:83421"/>
        <dbReference type="ChEBI" id="CHEBI:456216"/>
        <dbReference type="EC" id="2.7.11.1"/>
    </reaction>
</comment>
<evidence type="ECO:0000259" key="17">
    <source>
        <dbReference type="PROSITE" id="PS50222"/>
    </source>
</evidence>
<dbReference type="Gene3D" id="1.10.510.10">
    <property type="entry name" value="Transferase(Phosphotransferase) domain 1"/>
    <property type="match status" value="1"/>
</dbReference>
<organism evidence="18 19">
    <name type="scientific">Blepharisma stoltei</name>
    <dbReference type="NCBI Taxonomy" id="1481888"/>
    <lineage>
        <taxon>Eukaryota</taxon>
        <taxon>Sar</taxon>
        <taxon>Alveolata</taxon>
        <taxon>Ciliophora</taxon>
        <taxon>Postciliodesmatophora</taxon>
        <taxon>Heterotrichea</taxon>
        <taxon>Heterotrichida</taxon>
        <taxon>Blepharismidae</taxon>
        <taxon>Blepharisma</taxon>
    </lineage>
</organism>
<keyword evidence="8 15" id="KW-0547">Nucleotide-binding</keyword>
<protein>
    <recommendedName>
        <fullName evidence="3">non-specific serine/threonine protein kinase</fullName>
        <ecNumber evidence="3">2.7.11.1</ecNumber>
    </recommendedName>
</protein>
<evidence type="ECO:0000256" key="5">
    <source>
        <dbReference type="ARBA" id="ARBA00022679"/>
    </source>
</evidence>
<keyword evidence="5" id="KW-0808">Transferase</keyword>
<name>A0AAU9IZF9_9CILI</name>
<feature type="domain" description="Protein kinase" evidence="16">
    <location>
        <begin position="24"/>
        <end position="281"/>
    </location>
</feature>
<dbReference type="PROSITE" id="PS00107">
    <property type="entry name" value="PROTEIN_KINASE_ATP"/>
    <property type="match status" value="1"/>
</dbReference>
<dbReference type="FunFam" id="3.30.200.20:FF:000315">
    <property type="entry name" value="Calcium-dependent protein kinase 3"/>
    <property type="match status" value="1"/>
</dbReference>
<dbReference type="Pfam" id="PF13499">
    <property type="entry name" value="EF-hand_7"/>
    <property type="match status" value="2"/>
</dbReference>
<sequence>MNQGLVVKKSFFVISSHGDVRDEYNFVRKLGDGSNGSVYLGIHQVTSQERAIKQVLKSRIKDNQRFEQKISIMKNSDHPNIVKLYEVFEDNLYIYLVMEFCSGGELFNYLIENKQLNEREAAHLFHQILNLVRYLHSNDIVHRDLKPEILLFGENPYQGSDLKLCNFGLAKIFSAGSEAFPTRTGTCFYAAPEILSRAGYEKSCDLWSCGVILYIMLCGYPPFYDRTDAGVMEKVQNGRYDFEGREWDYVSEQAKDLIRNLLVLNPNQRYTAEEALAHPWITSNNILPDRPLCLRLENLRDFVEGNRLKKAILMCIASQCSDADLRGLKDAFAKLDTNGDGSLTIEELERGLNTIPGISSSVSEIMRGLDVDKSGAIDYSEFLAATLDRSIYMQEDRLYSAFKTFDLDGSGKISAWELSRILGKERADAYSGIWDDIIREADTNCDGEIDFNEFIELMSQRRLNSFRF</sequence>
<evidence type="ECO:0000256" key="6">
    <source>
        <dbReference type="ARBA" id="ARBA00022723"/>
    </source>
</evidence>
<proteinExistence type="inferred from homology"/>
<evidence type="ECO:0000313" key="19">
    <source>
        <dbReference type="Proteomes" id="UP001162131"/>
    </source>
</evidence>
<evidence type="ECO:0000256" key="2">
    <source>
        <dbReference type="ARBA" id="ARBA00011245"/>
    </source>
</evidence>
<evidence type="ECO:0000256" key="12">
    <source>
        <dbReference type="ARBA" id="ARBA00024334"/>
    </source>
</evidence>
<keyword evidence="9" id="KW-0418">Kinase</keyword>
<evidence type="ECO:0000256" key="3">
    <source>
        <dbReference type="ARBA" id="ARBA00012513"/>
    </source>
</evidence>
<dbReference type="FunFam" id="1.10.510.10:FF:000571">
    <property type="entry name" value="Maternal embryonic leucine zipper kinase"/>
    <property type="match status" value="1"/>
</dbReference>
<keyword evidence="10" id="KW-0106">Calcium</keyword>
<feature type="domain" description="EF-hand" evidence="17">
    <location>
        <begin position="429"/>
        <end position="464"/>
    </location>
</feature>
<dbReference type="PANTHER" id="PTHR24349">
    <property type="entry name" value="SERINE/THREONINE-PROTEIN KINASE"/>
    <property type="match status" value="1"/>
</dbReference>
<evidence type="ECO:0000256" key="1">
    <source>
        <dbReference type="ARBA" id="ARBA00001946"/>
    </source>
</evidence>
<dbReference type="PROSITE" id="PS00018">
    <property type="entry name" value="EF_HAND_1"/>
    <property type="match status" value="4"/>
</dbReference>
<evidence type="ECO:0000256" key="7">
    <source>
        <dbReference type="ARBA" id="ARBA00022737"/>
    </source>
</evidence>
<dbReference type="EMBL" id="CAJZBQ010000021">
    <property type="protein sequence ID" value="CAG9319073.1"/>
    <property type="molecule type" value="Genomic_DNA"/>
</dbReference>
<evidence type="ECO:0000313" key="18">
    <source>
        <dbReference type="EMBL" id="CAG9319073.1"/>
    </source>
</evidence>
<comment type="catalytic activity">
    <reaction evidence="13">
        <text>L-threonyl-[protein] + ATP = O-phospho-L-threonyl-[protein] + ADP + H(+)</text>
        <dbReference type="Rhea" id="RHEA:46608"/>
        <dbReference type="Rhea" id="RHEA-COMP:11060"/>
        <dbReference type="Rhea" id="RHEA-COMP:11605"/>
        <dbReference type="ChEBI" id="CHEBI:15378"/>
        <dbReference type="ChEBI" id="CHEBI:30013"/>
        <dbReference type="ChEBI" id="CHEBI:30616"/>
        <dbReference type="ChEBI" id="CHEBI:61977"/>
        <dbReference type="ChEBI" id="CHEBI:456216"/>
        <dbReference type="EC" id="2.7.11.1"/>
    </reaction>
</comment>
<feature type="domain" description="EF-hand" evidence="17">
    <location>
        <begin position="393"/>
        <end position="428"/>
    </location>
</feature>
<reference evidence="18" key="1">
    <citation type="submission" date="2021-09" db="EMBL/GenBank/DDBJ databases">
        <authorList>
            <consortium name="AG Swart"/>
            <person name="Singh M."/>
            <person name="Singh A."/>
            <person name="Seah K."/>
            <person name="Emmerich C."/>
        </authorList>
    </citation>
    <scope>NUCLEOTIDE SEQUENCE</scope>
    <source>
        <strain evidence="18">ATCC30299</strain>
    </source>
</reference>
<dbReference type="GO" id="GO:0005509">
    <property type="term" value="F:calcium ion binding"/>
    <property type="evidence" value="ECO:0007669"/>
    <property type="project" value="InterPro"/>
</dbReference>
<dbReference type="InterPro" id="IPR017441">
    <property type="entry name" value="Protein_kinase_ATP_BS"/>
</dbReference>
<dbReference type="Proteomes" id="UP001162131">
    <property type="component" value="Unassembled WGS sequence"/>
</dbReference>
<gene>
    <name evidence="18" type="ORF">BSTOLATCC_MIC22423</name>
</gene>
<dbReference type="InterPro" id="IPR018247">
    <property type="entry name" value="EF_Hand_1_Ca_BS"/>
</dbReference>
<dbReference type="InterPro" id="IPR011009">
    <property type="entry name" value="Kinase-like_dom_sf"/>
</dbReference>
<dbReference type="SMART" id="SM00054">
    <property type="entry name" value="EFh"/>
    <property type="match status" value="4"/>
</dbReference>
<accession>A0AAU9IZF9</accession>
<dbReference type="CDD" id="cd05117">
    <property type="entry name" value="STKc_CAMK"/>
    <property type="match status" value="1"/>
</dbReference>
<evidence type="ECO:0000256" key="15">
    <source>
        <dbReference type="PROSITE-ProRule" id="PRU10141"/>
    </source>
</evidence>
<keyword evidence="11 15" id="KW-0067">ATP-binding</keyword>
<dbReference type="InterPro" id="IPR011992">
    <property type="entry name" value="EF-hand-dom_pair"/>
</dbReference>
<feature type="domain" description="EF-hand" evidence="17">
    <location>
        <begin position="323"/>
        <end position="358"/>
    </location>
</feature>
<dbReference type="SUPFAM" id="SSF47473">
    <property type="entry name" value="EF-hand"/>
    <property type="match status" value="1"/>
</dbReference>
<evidence type="ECO:0000259" key="16">
    <source>
        <dbReference type="PROSITE" id="PS50011"/>
    </source>
</evidence>
<dbReference type="AlphaFoldDB" id="A0AAU9IZF9"/>
<dbReference type="InterPro" id="IPR050205">
    <property type="entry name" value="CDPK_Ser/Thr_kinases"/>
</dbReference>
<comment type="similarity">
    <text evidence="12">Belongs to the protein kinase superfamily. Ser/Thr protein kinase family. CDPK subfamily.</text>
</comment>
<comment type="subunit">
    <text evidence="2">Monomer.</text>
</comment>
<dbReference type="SUPFAM" id="SSF56112">
    <property type="entry name" value="Protein kinase-like (PK-like)"/>
    <property type="match status" value="1"/>
</dbReference>
<evidence type="ECO:0000256" key="8">
    <source>
        <dbReference type="ARBA" id="ARBA00022741"/>
    </source>
</evidence>
<keyword evidence="4" id="KW-0723">Serine/threonine-protein kinase</keyword>
<dbReference type="Gene3D" id="3.30.200.20">
    <property type="entry name" value="Phosphorylase Kinase, domain 1"/>
    <property type="match status" value="1"/>
</dbReference>
<evidence type="ECO:0000256" key="4">
    <source>
        <dbReference type="ARBA" id="ARBA00022527"/>
    </source>
</evidence>
<dbReference type="PROSITE" id="PS50011">
    <property type="entry name" value="PROTEIN_KINASE_DOM"/>
    <property type="match status" value="1"/>
</dbReference>
<dbReference type="SMART" id="SM00220">
    <property type="entry name" value="S_TKc"/>
    <property type="match status" value="1"/>
</dbReference>
<dbReference type="GO" id="GO:0005524">
    <property type="term" value="F:ATP binding"/>
    <property type="evidence" value="ECO:0007669"/>
    <property type="project" value="UniProtKB-UniRule"/>
</dbReference>
<dbReference type="CDD" id="cd00051">
    <property type="entry name" value="EFh"/>
    <property type="match status" value="1"/>
</dbReference>
<dbReference type="EC" id="2.7.11.1" evidence="3"/>
<evidence type="ECO:0000256" key="14">
    <source>
        <dbReference type="ARBA" id="ARBA00048679"/>
    </source>
</evidence>
<dbReference type="Gene3D" id="1.10.238.10">
    <property type="entry name" value="EF-hand"/>
    <property type="match status" value="2"/>
</dbReference>
<dbReference type="PROSITE" id="PS50222">
    <property type="entry name" value="EF_HAND_2"/>
    <property type="match status" value="3"/>
</dbReference>
<keyword evidence="6" id="KW-0479">Metal-binding</keyword>
<keyword evidence="7" id="KW-0677">Repeat</keyword>
<dbReference type="Pfam" id="PF00069">
    <property type="entry name" value="Pkinase"/>
    <property type="match status" value="1"/>
</dbReference>
<comment type="caution">
    <text evidence="18">The sequence shown here is derived from an EMBL/GenBank/DDBJ whole genome shotgun (WGS) entry which is preliminary data.</text>
</comment>
<keyword evidence="19" id="KW-1185">Reference proteome</keyword>
<comment type="cofactor">
    <cofactor evidence="1">
        <name>Mg(2+)</name>
        <dbReference type="ChEBI" id="CHEBI:18420"/>
    </cofactor>
</comment>
<evidence type="ECO:0000256" key="13">
    <source>
        <dbReference type="ARBA" id="ARBA00047899"/>
    </source>
</evidence>
<dbReference type="InterPro" id="IPR002048">
    <property type="entry name" value="EF_hand_dom"/>
</dbReference>
<feature type="binding site" evidence="15">
    <location>
        <position position="53"/>
    </location>
    <ligand>
        <name>ATP</name>
        <dbReference type="ChEBI" id="CHEBI:30616"/>
    </ligand>
</feature>